<dbReference type="RefSeq" id="XP_022474643.1">
    <property type="nucleotide sequence ID" value="XM_022618909.1"/>
</dbReference>
<proteinExistence type="predicted"/>
<name>A0A1G4B7Q8_9PEZI</name>
<protein>
    <submittedName>
        <fullName evidence="2">Uncharacterized protein</fullName>
    </submittedName>
</protein>
<evidence type="ECO:0000313" key="3">
    <source>
        <dbReference type="Proteomes" id="UP000176998"/>
    </source>
</evidence>
<evidence type="ECO:0000256" key="1">
    <source>
        <dbReference type="SAM" id="MobiDB-lite"/>
    </source>
</evidence>
<gene>
    <name evidence="2" type="ORF">CORC01_07272</name>
</gene>
<evidence type="ECO:0000313" key="2">
    <source>
        <dbReference type="EMBL" id="OHE97490.1"/>
    </source>
</evidence>
<dbReference type="Proteomes" id="UP000176998">
    <property type="component" value="Unassembled WGS sequence"/>
</dbReference>
<comment type="caution">
    <text evidence="2">The sequence shown here is derived from an EMBL/GenBank/DDBJ whole genome shotgun (WGS) entry which is preliminary data.</text>
</comment>
<dbReference type="GeneID" id="34560419"/>
<feature type="region of interest" description="Disordered" evidence="1">
    <location>
        <begin position="1"/>
        <end position="25"/>
    </location>
</feature>
<reference evidence="2 3" key="1">
    <citation type="submission" date="2016-09" db="EMBL/GenBank/DDBJ databases">
        <authorList>
            <person name="Capua I."/>
            <person name="De Benedictis P."/>
            <person name="Joannis T."/>
            <person name="Lombin L.H."/>
            <person name="Cattoli G."/>
        </authorList>
    </citation>
    <scope>NUCLEOTIDE SEQUENCE [LARGE SCALE GENOMIC DNA]</scope>
    <source>
        <strain evidence="2 3">IMI 309357</strain>
    </source>
</reference>
<accession>A0A1G4B7Q8</accession>
<organism evidence="2 3">
    <name type="scientific">Colletotrichum orchidophilum</name>
    <dbReference type="NCBI Taxonomy" id="1209926"/>
    <lineage>
        <taxon>Eukaryota</taxon>
        <taxon>Fungi</taxon>
        <taxon>Dikarya</taxon>
        <taxon>Ascomycota</taxon>
        <taxon>Pezizomycotina</taxon>
        <taxon>Sordariomycetes</taxon>
        <taxon>Hypocreomycetidae</taxon>
        <taxon>Glomerellales</taxon>
        <taxon>Glomerellaceae</taxon>
        <taxon>Colletotrichum</taxon>
    </lineage>
</organism>
<sequence length="136" mass="14794">MVRAASGPIGNFLKAHHRSPSQGSSPLARHYDVLGRWFHGSPHPPVPCSSAATPWLASDSTTLSTTFRHPMPLLCIPCTTEPMNAIPASVQPCQTPLRQLLFVVHIGFQKHERARIWARAFGLPSHSALSQGVSND</sequence>
<dbReference type="EMBL" id="MJBS01000057">
    <property type="protein sequence ID" value="OHE97490.1"/>
    <property type="molecule type" value="Genomic_DNA"/>
</dbReference>
<dbReference type="OrthoDB" id="10446675at2759"/>
<keyword evidence="3" id="KW-1185">Reference proteome</keyword>
<dbReference type="AlphaFoldDB" id="A0A1G4B7Q8"/>